<dbReference type="AlphaFoldDB" id="A0A2T4MZF5"/>
<evidence type="ECO:0000313" key="2">
    <source>
        <dbReference type="Proteomes" id="UP000241986"/>
    </source>
</evidence>
<organism evidence="1 2">
    <name type="scientific">Aeromonas veronii</name>
    <dbReference type="NCBI Taxonomy" id="654"/>
    <lineage>
        <taxon>Bacteria</taxon>
        <taxon>Pseudomonadati</taxon>
        <taxon>Pseudomonadota</taxon>
        <taxon>Gammaproteobacteria</taxon>
        <taxon>Aeromonadales</taxon>
        <taxon>Aeromonadaceae</taxon>
        <taxon>Aeromonas</taxon>
    </lineage>
</organism>
<proteinExistence type="predicted"/>
<comment type="caution">
    <text evidence="1">The sequence shown here is derived from an EMBL/GenBank/DDBJ whole genome shotgun (WGS) entry which is preliminary data.</text>
</comment>
<dbReference type="EMBL" id="PZKL01000038">
    <property type="protein sequence ID" value="PTH79906.1"/>
    <property type="molecule type" value="Genomic_DNA"/>
</dbReference>
<reference evidence="1 2" key="1">
    <citation type="submission" date="2018-03" db="EMBL/GenBank/DDBJ databases">
        <title>Aeromonas veronii whole genome sequencing and analysis.</title>
        <authorList>
            <person name="Xie H."/>
            <person name="Liu T."/>
            <person name="Wang K."/>
        </authorList>
    </citation>
    <scope>NUCLEOTIDE SEQUENCE [LARGE SCALE GENOMIC DNA]</scope>
    <source>
        <strain evidence="1 2">XH.VA.1</strain>
    </source>
</reference>
<sequence length="98" mass="10802">MVLMYILHKILSIGVSMKKTMSVALHAQLRGQKTTHSAELDLRTGNVLVVYDESFPDITGMELSVSIEDMEVGVIENQDGGFEIHPDDLDDIITTING</sequence>
<name>A0A2T4MZF5_AERVE</name>
<protein>
    <submittedName>
        <fullName evidence="1">Uncharacterized protein</fullName>
    </submittedName>
</protein>
<accession>A0A2T4MZF5</accession>
<evidence type="ECO:0000313" key="1">
    <source>
        <dbReference type="EMBL" id="PTH79906.1"/>
    </source>
</evidence>
<dbReference type="Proteomes" id="UP000241986">
    <property type="component" value="Unassembled WGS sequence"/>
</dbReference>
<gene>
    <name evidence="1" type="ORF">DAA48_16720</name>
</gene>